<evidence type="ECO:0000313" key="6">
    <source>
        <dbReference type="Proteomes" id="UP000184532"/>
    </source>
</evidence>
<name>A0A1M5IS24_9FLAO</name>
<proteinExistence type="predicted"/>
<dbReference type="OrthoDB" id="9757809at2"/>
<keyword evidence="3" id="KW-0732">Signal</keyword>
<evidence type="ECO:0000259" key="4">
    <source>
        <dbReference type="Pfam" id="PF15902"/>
    </source>
</evidence>
<dbReference type="InterPro" id="IPR052025">
    <property type="entry name" value="Xyloglucanase_GH74"/>
</dbReference>
<dbReference type="Pfam" id="PF15902">
    <property type="entry name" value="Sortilin-Vps10"/>
    <property type="match status" value="1"/>
</dbReference>
<evidence type="ECO:0000256" key="2">
    <source>
        <dbReference type="SAM" id="MobiDB-lite"/>
    </source>
</evidence>
<dbReference type="RefSeq" id="WP_073176714.1">
    <property type="nucleotide sequence ID" value="NZ_FQWL01000001.1"/>
</dbReference>
<evidence type="ECO:0000313" key="5">
    <source>
        <dbReference type="EMBL" id="SHG31117.1"/>
    </source>
</evidence>
<feature type="region of interest" description="Disordered" evidence="2">
    <location>
        <begin position="993"/>
        <end position="1015"/>
    </location>
</feature>
<dbReference type="SUPFAM" id="SSF110296">
    <property type="entry name" value="Oligoxyloglucan reducing end-specific cellobiohydrolase"/>
    <property type="match status" value="1"/>
</dbReference>
<keyword evidence="6" id="KW-1185">Reference proteome</keyword>
<dbReference type="InterPro" id="IPR031778">
    <property type="entry name" value="Sortilin_N"/>
</dbReference>
<dbReference type="PANTHER" id="PTHR43739">
    <property type="entry name" value="XYLOGLUCANASE (EUROFUNG)"/>
    <property type="match status" value="1"/>
</dbReference>
<feature type="domain" description="Sortilin N-terminal" evidence="4">
    <location>
        <begin position="124"/>
        <end position="249"/>
    </location>
</feature>
<dbReference type="GO" id="GO:0010411">
    <property type="term" value="P:xyloglucan metabolic process"/>
    <property type="evidence" value="ECO:0007669"/>
    <property type="project" value="TreeGrafter"/>
</dbReference>
<dbReference type="InterPro" id="IPR015943">
    <property type="entry name" value="WD40/YVTN_repeat-like_dom_sf"/>
</dbReference>
<gene>
    <name evidence="5" type="ORF">SAMN04488116_0894</name>
</gene>
<feature type="chain" id="PRO_5012296450" description="Sortilin N-terminal domain-containing protein" evidence="3">
    <location>
        <begin position="26"/>
        <end position="1083"/>
    </location>
</feature>
<accession>A0A1M5IS24</accession>
<dbReference type="STRING" id="570519.SAMN04488116_0894"/>
<protein>
    <recommendedName>
        <fullName evidence="4">Sortilin N-terminal domain-containing protein</fullName>
    </recommendedName>
</protein>
<dbReference type="EMBL" id="FQWL01000001">
    <property type="protein sequence ID" value="SHG31117.1"/>
    <property type="molecule type" value="Genomic_DNA"/>
</dbReference>
<dbReference type="AlphaFoldDB" id="A0A1M5IS24"/>
<evidence type="ECO:0000256" key="3">
    <source>
        <dbReference type="SAM" id="SignalP"/>
    </source>
</evidence>
<sequence>MKHCTKICSALLFLFLISFSLTAQKADSILYNGLEFRSLGPALTSGRIADIAIHPKNESIWYVAVGSGGVWKTVNAGTTWTPIFDKQTSYSIGCVTIDPNNPSTIWVGTGENVGGRHVGFGDGIYVSHDEGKTWKNKGLKASEHLSKIMVHPENSDIIWVAAQGPLWSKGGERGFYKSVDGGESWKRTLGNSEWTGVTDMVMDPTDPNTLYAATWDRHRTVAAYMGGGPGTGIHKSTDGGETWTKLTNGIPTSNLGKIGLAISPFDNETLYAAIELDRKKGGVFISKNQGSSWTKQSDAVSGGTGPHYYQELYASPHHEGHLYLMSNYVQVSYDHGKTFVQMNEDKKHVDSHAMAFKKSDPNYVLFGTDGGLYESYDLTKTWKYFSNLPITQYYKVAVDDAAPFYNIYGGTQDNGSHGGPSRTRSSEGILNSDWWITLGADGHQSATEPGNPDITYGEFQQGWLWRIDQTTGETVFIQPQPKAGEPHERFNWDAPILVSPHNPTRLYFASYRVWKSENRGDDWTPISNDLTRNEERLALPIMGRQQSWDNPWDVAAMSNYNTITSLAESPIQEGLLYAGTDDGILQVTEDGGTSWRKINLGNIKGVPNRAFVNDVRADLYDAHTVYLVLDNHKEGDYKPYLLKSTDKGNSWTFINGNLPKRLVTWRIVQDHKQRGLLFAATEFGIYFTKNGGSSWLQLKGGLPTISFRDITIQRREDDLVAASFGRGFYVLDDISALRDFDTSKKGEATLFKVKPAYWYIEKDGVYGQGNGQYVAQNPAYGATFTYYLPNKLKTNKEQRSEREKSLNKQKSNVAFPGWDALDKEKNQEKPALVLMVKDNNGNVVNTVAGTNKKGFNRVSWNLTYADRTGITLKEPSGDDEDFFGSPYLATPGTYSVELYERVDGALKQLSVAQNFEVKPLAKGALPAKPTSEIDAFREMYQSFQQDLSATNHVLENSISKVGAMKRALDEATNPTAALSSKIHAAKSQLNALKKSMGGSPSRNEVGEKTPPSPGEGSFIGLVALRNTYGPTGNQKGALDRASKQLTDIKQELNALVKGTIPALESELKAAGAPWIEGQGLIEN</sequence>
<dbReference type="CDD" id="cd15482">
    <property type="entry name" value="Sialidase_non-viral"/>
    <property type="match status" value="1"/>
</dbReference>
<organism evidence="5 6">
    <name type="scientific">Flagellimonas flava</name>
    <dbReference type="NCBI Taxonomy" id="570519"/>
    <lineage>
        <taxon>Bacteria</taxon>
        <taxon>Pseudomonadati</taxon>
        <taxon>Bacteroidota</taxon>
        <taxon>Flavobacteriia</taxon>
        <taxon>Flavobacteriales</taxon>
        <taxon>Flavobacteriaceae</taxon>
        <taxon>Flagellimonas</taxon>
    </lineage>
</organism>
<keyword evidence="1" id="KW-0677">Repeat</keyword>
<reference evidence="6" key="1">
    <citation type="submission" date="2016-11" db="EMBL/GenBank/DDBJ databases">
        <authorList>
            <person name="Varghese N."/>
            <person name="Submissions S."/>
        </authorList>
    </citation>
    <scope>NUCLEOTIDE SEQUENCE [LARGE SCALE GENOMIC DNA]</scope>
    <source>
        <strain evidence="6">DSM 22638</strain>
    </source>
</reference>
<dbReference type="Gene3D" id="2.130.10.10">
    <property type="entry name" value="YVTN repeat-like/Quinoprotein amine dehydrogenase"/>
    <property type="match status" value="4"/>
</dbReference>
<evidence type="ECO:0000256" key="1">
    <source>
        <dbReference type="ARBA" id="ARBA00022737"/>
    </source>
</evidence>
<feature type="signal peptide" evidence="3">
    <location>
        <begin position="1"/>
        <end position="25"/>
    </location>
</feature>
<dbReference type="Proteomes" id="UP000184532">
    <property type="component" value="Unassembled WGS sequence"/>
</dbReference>
<dbReference type="PANTHER" id="PTHR43739:SF5">
    <property type="entry name" value="EXO-ALPHA-SIALIDASE"/>
    <property type="match status" value="1"/>
</dbReference>